<comment type="caution">
    <text evidence="1">The sequence shown here is derived from an EMBL/GenBank/DDBJ whole genome shotgun (WGS) entry which is preliminary data.</text>
</comment>
<keyword evidence="2" id="KW-1185">Reference proteome</keyword>
<protein>
    <submittedName>
        <fullName evidence="1">Uncharacterized protein</fullName>
    </submittedName>
</protein>
<proteinExistence type="predicted"/>
<name>A0ACC2L8S0_PERAE</name>
<sequence length="360" mass="40597">MICNLLISPDCIRMQFVCKSWQSILKNSSSRLRELPWLMMLPRDKDKEEEYPDARDFFSLSRQKIFTVGLPETRGKRCCGSFQNGWLMTVDIDLNSTFEHQNYVAEEGAYTIEEIRDLHICKAALSDDANMVVAIYGLGHSAFCRIGDKVWTEIDEAPYTVDVVHHNGQFYALSPAAGIHLFRCEDNAPRFEKLTQGLDPHGPGPSYLVPDIVSDSKFVIIRDEGYIDDTRPRMSRNFDIYKAPAPLGKGAPDKELTKVESLGDRIVFLGYNSSIIVMAGAFPGFKGNRIYFGDNCPELYFRSPRGCCDSGVFNVGDRKVQQLFADRFHPPSAPPLSINCNPAPIPSTRNDYGEEKLHFT</sequence>
<gene>
    <name evidence="1" type="ORF">MRB53_022830</name>
</gene>
<dbReference type="EMBL" id="CM056815">
    <property type="protein sequence ID" value="KAJ8629507.1"/>
    <property type="molecule type" value="Genomic_DNA"/>
</dbReference>
<accession>A0ACC2L8S0</accession>
<evidence type="ECO:0000313" key="1">
    <source>
        <dbReference type="EMBL" id="KAJ8629507.1"/>
    </source>
</evidence>
<organism evidence="1 2">
    <name type="scientific">Persea americana</name>
    <name type="common">Avocado</name>
    <dbReference type="NCBI Taxonomy" id="3435"/>
    <lineage>
        <taxon>Eukaryota</taxon>
        <taxon>Viridiplantae</taxon>
        <taxon>Streptophyta</taxon>
        <taxon>Embryophyta</taxon>
        <taxon>Tracheophyta</taxon>
        <taxon>Spermatophyta</taxon>
        <taxon>Magnoliopsida</taxon>
        <taxon>Magnoliidae</taxon>
        <taxon>Laurales</taxon>
        <taxon>Lauraceae</taxon>
        <taxon>Persea</taxon>
    </lineage>
</organism>
<evidence type="ECO:0000313" key="2">
    <source>
        <dbReference type="Proteomes" id="UP001234297"/>
    </source>
</evidence>
<dbReference type="Proteomes" id="UP001234297">
    <property type="component" value="Chromosome 7"/>
</dbReference>
<reference evidence="1 2" key="1">
    <citation type="journal article" date="2022" name="Hortic Res">
        <title>A haplotype resolved chromosomal level avocado genome allows analysis of novel avocado genes.</title>
        <authorList>
            <person name="Nath O."/>
            <person name="Fletcher S.J."/>
            <person name="Hayward A."/>
            <person name="Shaw L.M."/>
            <person name="Masouleh A.K."/>
            <person name="Furtado A."/>
            <person name="Henry R.J."/>
            <person name="Mitter N."/>
        </authorList>
    </citation>
    <scope>NUCLEOTIDE SEQUENCE [LARGE SCALE GENOMIC DNA]</scope>
    <source>
        <strain evidence="2">cv. Hass</strain>
    </source>
</reference>